<evidence type="ECO:0000256" key="6">
    <source>
        <dbReference type="HAMAP-Rule" id="MF_00362"/>
    </source>
</evidence>
<reference evidence="7 8" key="1">
    <citation type="submission" date="2018-11" db="EMBL/GenBank/DDBJ databases">
        <title>Genomic Encyclopedia of Type Strains, Phase IV (KMG-IV): sequencing the most valuable type-strain genomes for metagenomic binning, comparative biology and taxonomic classification.</title>
        <authorList>
            <person name="Goeker M."/>
        </authorList>
    </citation>
    <scope>NUCLEOTIDE SEQUENCE [LARGE SCALE GENOMIC DNA]</scope>
    <source>
        <strain evidence="7 8">DSM 5900</strain>
    </source>
</reference>
<dbReference type="Pfam" id="PF00466">
    <property type="entry name" value="Ribosomal_L10"/>
    <property type="match status" value="1"/>
</dbReference>
<keyword evidence="4 6" id="KW-0687">Ribonucleoprotein</keyword>
<dbReference type="InterPro" id="IPR047865">
    <property type="entry name" value="Ribosomal_uL10_bac_type"/>
</dbReference>
<evidence type="ECO:0000256" key="3">
    <source>
        <dbReference type="ARBA" id="ARBA00022980"/>
    </source>
</evidence>
<dbReference type="GO" id="GO:0070180">
    <property type="term" value="F:large ribosomal subunit rRNA binding"/>
    <property type="evidence" value="ECO:0007669"/>
    <property type="project" value="UniProtKB-UniRule"/>
</dbReference>
<evidence type="ECO:0000313" key="7">
    <source>
        <dbReference type="EMBL" id="ROQ03110.1"/>
    </source>
</evidence>
<accession>A0A3N1ML22</accession>
<evidence type="ECO:0000256" key="4">
    <source>
        <dbReference type="ARBA" id="ARBA00023274"/>
    </source>
</evidence>
<proteinExistence type="inferred from homology"/>
<comment type="function">
    <text evidence="1 6">Forms part of the ribosomal stalk, playing a central role in the interaction of the ribosome with GTP-bound translation factors.</text>
</comment>
<dbReference type="SUPFAM" id="SSF160369">
    <property type="entry name" value="Ribosomal protein L10-like"/>
    <property type="match status" value="1"/>
</dbReference>
<dbReference type="InterPro" id="IPR001790">
    <property type="entry name" value="Ribosomal_uL10"/>
</dbReference>
<dbReference type="PANTHER" id="PTHR11560">
    <property type="entry name" value="39S RIBOSOMAL PROTEIN L10, MITOCHONDRIAL"/>
    <property type="match status" value="1"/>
</dbReference>
<dbReference type="Gene3D" id="6.10.250.290">
    <property type="match status" value="1"/>
</dbReference>
<keyword evidence="3 6" id="KW-0689">Ribosomal protein</keyword>
<keyword evidence="8" id="KW-1185">Reference proteome</keyword>
<dbReference type="GO" id="GO:0005840">
    <property type="term" value="C:ribosome"/>
    <property type="evidence" value="ECO:0007669"/>
    <property type="project" value="UniProtKB-KW"/>
</dbReference>
<dbReference type="GO" id="GO:0006412">
    <property type="term" value="P:translation"/>
    <property type="evidence" value="ECO:0007669"/>
    <property type="project" value="UniProtKB-UniRule"/>
</dbReference>
<gene>
    <name evidence="6" type="primary">rplJ</name>
    <name evidence="7" type="ORF">EDC65_0088</name>
</gene>
<sequence>MDRSEKTKLVDSLRDTLSEATSVVVTQQSGLTVAEVTELRRRMRAAGAGFKVTKNRLARLAIAGTKFEGLGDMLTGPTAIALSKDPVAAAKVIVEYAKQNDKLKIVGGAFGNQILDIDGVKTLASLPSIEELRGKIVGILQTPAARIVGVLQAPGGQLARVLAAYARQDEAA</sequence>
<dbReference type="OrthoDB" id="9791972at2"/>
<comment type="similarity">
    <text evidence="2 6">Belongs to the universal ribosomal protein uL10 family.</text>
</comment>
<dbReference type="NCBIfam" id="NF000955">
    <property type="entry name" value="PRK00099.1-1"/>
    <property type="match status" value="1"/>
</dbReference>
<evidence type="ECO:0000256" key="5">
    <source>
        <dbReference type="ARBA" id="ARBA00035202"/>
    </source>
</evidence>
<keyword evidence="6" id="KW-0699">rRNA-binding</keyword>
<dbReference type="RefSeq" id="WP_123687739.1">
    <property type="nucleotide sequence ID" value="NZ_AP019700.1"/>
</dbReference>
<comment type="caution">
    <text evidence="7">The sequence shown here is derived from an EMBL/GenBank/DDBJ whole genome shotgun (WGS) entry which is preliminary data.</text>
</comment>
<dbReference type="InterPro" id="IPR043141">
    <property type="entry name" value="Ribosomal_uL10-like_sf"/>
</dbReference>
<name>A0A3N1ML22_9PROT</name>
<dbReference type="InterPro" id="IPR022973">
    <property type="entry name" value="Ribosomal_uL10_bac"/>
</dbReference>
<evidence type="ECO:0000256" key="1">
    <source>
        <dbReference type="ARBA" id="ARBA00002633"/>
    </source>
</evidence>
<dbReference type="AlphaFoldDB" id="A0A3N1ML22"/>
<dbReference type="Gene3D" id="3.30.70.1730">
    <property type="match status" value="1"/>
</dbReference>
<comment type="subunit">
    <text evidence="6">Part of the ribosomal stalk of the 50S ribosomal subunit. The N-terminus interacts with L11 and the large rRNA to form the base of the stalk. The C-terminus forms an elongated spine to which L12 dimers bind in a sequential fashion forming a multimeric L10(L12)X complex.</text>
</comment>
<dbReference type="CDD" id="cd05797">
    <property type="entry name" value="Ribosomal_L10"/>
    <property type="match status" value="1"/>
</dbReference>
<organism evidence="7 8">
    <name type="scientific">Stella humosa</name>
    <dbReference type="NCBI Taxonomy" id="94"/>
    <lineage>
        <taxon>Bacteria</taxon>
        <taxon>Pseudomonadati</taxon>
        <taxon>Pseudomonadota</taxon>
        <taxon>Alphaproteobacteria</taxon>
        <taxon>Rhodospirillales</taxon>
        <taxon>Stellaceae</taxon>
        <taxon>Stella</taxon>
    </lineage>
</organism>
<dbReference type="Proteomes" id="UP000278222">
    <property type="component" value="Unassembled WGS sequence"/>
</dbReference>
<dbReference type="GO" id="GO:1990904">
    <property type="term" value="C:ribonucleoprotein complex"/>
    <property type="evidence" value="ECO:0007669"/>
    <property type="project" value="UniProtKB-KW"/>
</dbReference>
<keyword evidence="6" id="KW-0694">RNA-binding</keyword>
<evidence type="ECO:0000256" key="2">
    <source>
        <dbReference type="ARBA" id="ARBA00008889"/>
    </source>
</evidence>
<dbReference type="HAMAP" id="MF_00362">
    <property type="entry name" value="Ribosomal_uL10"/>
    <property type="match status" value="1"/>
</dbReference>
<protein>
    <recommendedName>
        <fullName evidence="5 6">Large ribosomal subunit protein uL10</fullName>
    </recommendedName>
</protein>
<dbReference type="EMBL" id="RJKX01000003">
    <property type="protein sequence ID" value="ROQ03110.1"/>
    <property type="molecule type" value="Genomic_DNA"/>
</dbReference>
<evidence type="ECO:0000313" key="8">
    <source>
        <dbReference type="Proteomes" id="UP000278222"/>
    </source>
</evidence>